<dbReference type="Gene3D" id="3.40.50.1110">
    <property type="entry name" value="SGNH hydrolase"/>
    <property type="match status" value="1"/>
</dbReference>
<keyword evidence="3" id="KW-1185">Reference proteome</keyword>
<evidence type="ECO:0000313" key="3">
    <source>
        <dbReference type="Proteomes" id="UP000520814"/>
    </source>
</evidence>
<proteinExistence type="predicted"/>
<comment type="caution">
    <text evidence="2">The sequence shown here is derived from an EMBL/GenBank/DDBJ whole genome shotgun (WGS) entry which is preliminary data.</text>
</comment>
<name>A0A7W9SU90_ARMRO</name>
<evidence type="ECO:0000259" key="1">
    <source>
        <dbReference type="Pfam" id="PF13472"/>
    </source>
</evidence>
<sequence length="200" mass="22171">MKTLLCYGDSNTWGASPRDLTRFDDQTRWTGVLQCLLGEGWKVIEEGVSNRTTGFDDPLIPLRNGKQTFPLAVDTHRPFDWLIVMLGTNDAKSRFRHKPDAAADAVEQIGKLGAEAGARVLLVAPPPLRLPIKFFVEFTDERAISFSQALAPLYREVAEANGWEFLDAGRVVSVSIHDGVHLEAEAHTRLAQAIFGELSR</sequence>
<dbReference type="RefSeq" id="WP_184202732.1">
    <property type="nucleotide sequence ID" value="NZ_JACHGW010000005.1"/>
</dbReference>
<gene>
    <name evidence="2" type="ORF">HNQ39_004763</name>
</gene>
<dbReference type="EMBL" id="JACHGW010000005">
    <property type="protein sequence ID" value="MBB6052931.1"/>
    <property type="molecule type" value="Genomic_DNA"/>
</dbReference>
<dbReference type="InterPro" id="IPR013830">
    <property type="entry name" value="SGNH_hydro"/>
</dbReference>
<dbReference type="AlphaFoldDB" id="A0A7W9SU90"/>
<dbReference type="Proteomes" id="UP000520814">
    <property type="component" value="Unassembled WGS sequence"/>
</dbReference>
<organism evidence="2 3">
    <name type="scientific">Armatimonas rosea</name>
    <dbReference type="NCBI Taxonomy" id="685828"/>
    <lineage>
        <taxon>Bacteria</taxon>
        <taxon>Bacillati</taxon>
        <taxon>Armatimonadota</taxon>
        <taxon>Armatimonadia</taxon>
        <taxon>Armatimonadales</taxon>
        <taxon>Armatimonadaceae</taxon>
        <taxon>Armatimonas</taxon>
    </lineage>
</organism>
<evidence type="ECO:0000313" key="2">
    <source>
        <dbReference type="EMBL" id="MBB6052931.1"/>
    </source>
</evidence>
<dbReference type="SUPFAM" id="SSF52266">
    <property type="entry name" value="SGNH hydrolase"/>
    <property type="match status" value="1"/>
</dbReference>
<protein>
    <submittedName>
        <fullName evidence="2">Lysophospholipase L1-like esterase</fullName>
    </submittedName>
</protein>
<feature type="domain" description="SGNH hydrolase-type esterase" evidence="1">
    <location>
        <begin position="6"/>
        <end position="187"/>
    </location>
</feature>
<reference evidence="2 3" key="1">
    <citation type="submission" date="2020-08" db="EMBL/GenBank/DDBJ databases">
        <title>Genomic Encyclopedia of Type Strains, Phase IV (KMG-IV): sequencing the most valuable type-strain genomes for metagenomic binning, comparative biology and taxonomic classification.</title>
        <authorList>
            <person name="Goeker M."/>
        </authorList>
    </citation>
    <scope>NUCLEOTIDE SEQUENCE [LARGE SCALE GENOMIC DNA]</scope>
    <source>
        <strain evidence="2 3">DSM 23562</strain>
    </source>
</reference>
<dbReference type="Pfam" id="PF13472">
    <property type="entry name" value="Lipase_GDSL_2"/>
    <property type="match status" value="1"/>
</dbReference>
<dbReference type="InterPro" id="IPR036514">
    <property type="entry name" value="SGNH_hydro_sf"/>
</dbReference>
<accession>A0A7W9SU90</accession>